<protein>
    <submittedName>
        <fullName evidence="1">Uncharacterized protein</fullName>
    </submittedName>
</protein>
<reference evidence="1" key="1">
    <citation type="journal article" date="2014" name="Int. J. Syst. Evol. Microbiol.">
        <title>Complete genome sequence of Corynebacterium casei LMG S-19264T (=DSM 44701T), isolated from a smear-ripened cheese.</title>
        <authorList>
            <consortium name="US DOE Joint Genome Institute (JGI-PGF)"/>
            <person name="Walter F."/>
            <person name="Albersmeier A."/>
            <person name="Kalinowski J."/>
            <person name="Ruckert C."/>
        </authorList>
    </citation>
    <scope>NUCLEOTIDE SEQUENCE</scope>
    <source>
        <strain evidence="1">JCM 4386</strain>
    </source>
</reference>
<dbReference type="Proteomes" id="UP000606194">
    <property type="component" value="Unassembled WGS sequence"/>
</dbReference>
<gene>
    <name evidence="1" type="ORF">GCM10010269_26770</name>
</gene>
<organism evidence="1 2">
    <name type="scientific">Streptomyces humidus</name>
    <dbReference type="NCBI Taxonomy" id="52259"/>
    <lineage>
        <taxon>Bacteria</taxon>
        <taxon>Bacillati</taxon>
        <taxon>Actinomycetota</taxon>
        <taxon>Actinomycetes</taxon>
        <taxon>Kitasatosporales</taxon>
        <taxon>Streptomycetaceae</taxon>
        <taxon>Streptomyces</taxon>
    </lineage>
</organism>
<keyword evidence="2" id="KW-1185">Reference proteome</keyword>
<dbReference type="RefSeq" id="WP_190149439.1">
    <property type="nucleotide sequence ID" value="NZ_BMTL01000009.1"/>
</dbReference>
<sequence>MSSEGRVARRAGERAHEEWRSALDALDGTDAKAVVGELRELLAGRV</sequence>
<accession>A0A918FV47</accession>
<proteinExistence type="predicted"/>
<name>A0A918FV47_9ACTN</name>
<dbReference type="AlphaFoldDB" id="A0A918FV47"/>
<dbReference type="EMBL" id="BMTL01000009">
    <property type="protein sequence ID" value="GGR86229.1"/>
    <property type="molecule type" value="Genomic_DNA"/>
</dbReference>
<evidence type="ECO:0000313" key="2">
    <source>
        <dbReference type="Proteomes" id="UP000606194"/>
    </source>
</evidence>
<reference evidence="1" key="2">
    <citation type="submission" date="2020-09" db="EMBL/GenBank/DDBJ databases">
        <authorList>
            <person name="Sun Q."/>
            <person name="Ohkuma M."/>
        </authorList>
    </citation>
    <scope>NUCLEOTIDE SEQUENCE</scope>
    <source>
        <strain evidence="1">JCM 4386</strain>
    </source>
</reference>
<evidence type="ECO:0000313" key="1">
    <source>
        <dbReference type="EMBL" id="GGR86229.1"/>
    </source>
</evidence>
<comment type="caution">
    <text evidence="1">The sequence shown here is derived from an EMBL/GenBank/DDBJ whole genome shotgun (WGS) entry which is preliminary data.</text>
</comment>